<comment type="caution">
    <text evidence="1">The sequence shown here is derived from an EMBL/GenBank/DDBJ whole genome shotgun (WGS) entry which is preliminary data.</text>
</comment>
<protein>
    <recommendedName>
        <fullName evidence="3">Activator of Hsp90 ATPase 1 family protein</fullName>
    </recommendedName>
</protein>
<dbReference type="InterPro" id="IPR023393">
    <property type="entry name" value="START-like_dom_sf"/>
</dbReference>
<dbReference type="Gene3D" id="3.30.530.20">
    <property type="match status" value="1"/>
</dbReference>
<evidence type="ECO:0000313" key="2">
    <source>
        <dbReference type="Proteomes" id="UP000007364"/>
    </source>
</evidence>
<keyword evidence="2" id="KW-1185">Reference proteome</keyword>
<dbReference type="eggNOG" id="COG3832">
    <property type="taxonomic scope" value="Bacteria"/>
</dbReference>
<dbReference type="SUPFAM" id="SSF55961">
    <property type="entry name" value="Bet v1-like"/>
    <property type="match status" value="1"/>
</dbReference>
<dbReference type="OrthoDB" id="2355173at2"/>
<dbReference type="RefSeq" id="WP_008992237.1">
    <property type="nucleotide sequence ID" value="NZ_AMSG01000019.1"/>
</dbReference>
<name>K2Q0Z8_9FLAO</name>
<sequence length="152" mass="17196">MTTKTYSIDISAEASKVYNIMLGLEDKKTYQSWTASFNPTSTFEGSWEKGSKIFFLGTDDQGNTSGMLSKIAENIPNKFVSIEHCGIIENDQEITQGPEVEQWAGSKENYTYTQNNGLTRVTVEIDTNEKYIDHFDDTWPKALNKLKELSES</sequence>
<proteinExistence type="predicted"/>
<dbReference type="AlphaFoldDB" id="K2Q0Z8"/>
<evidence type="ECO:0000313" key="1">
    <source>
        <dbReference type="EMBL" id="EKF54571.1"/>
    </source>
</evidence>
<dbReference type="Proteomes" id="UP000007364">
    <property type="component" value="Unassembled WGS sequence"/>
</dbReference>
<organism evidence="1 2">
    <name type="scientific">Galbibacter marinus</name>
    <dbReference type="NCBI Taxonomy" id="555500"/>
    <lineage>
        <taxon>Bacteria</taxon>
        <taxon>Pseudomonadati</taxon>
        <taxon>Bacteroidota</taxon>
        <taxon>Flavobacteriia</taxon>
        <taxon>Flavobacteriales</taxon>
        <taxon>Flavobacteriaceae</taxon>
        <taxon>Galbibacter</taxon>
    </lineage>
</organism>
<evidence type="ECO:0008006" key="3">
    <source>
        <dbReference type="Google" id="ProtNLM"/>
    </source>
</evidence>
<accession>K2Q0Z8</accession>
<gene>
    <name evidence="1" type="ORF">I215_11993</name>
</gene>
<dbReference type="EMBL" id="AMSG01000019">
    <property type="protein sequence ID" value="EKF54571.1"/>
    <property type="molecule type" value="Genomic_DNA"/>
</dbReference>
<reference evidence="1 2" key="1">
    <citation type="journal article" date="2012" name="J. Bacteriol.">
        <title>Genome Sequence of Galbibacter marinum Type Strain ck-I2-15.</title>
        <authorList>
            <person name="Lai Q."/>
            <person name="Li C."/>
            <person name="Shao Z."/>
        </authorList>
    </citation>
    <scope>NUCLEOTIDE SEQUENCE [LARGE SCALE GENOMIC DNA]</scope>
    <source>
        <strain evidence="2">ck-I2-15</strain>
    </source>
</reference>
<dbReference type="STRING" id="555500.I215_11993"/>